<dbReference type="InterPro" id="IPR001878">
    <property type="entry name" value="Znf_CCHC"/>
</dbReference>
<organism evidence="3 4">
    <name type="scientific">Gossypium arboreum</name>
    <name type="common">Tree cotton</name>
    <name type="synonym">Gossypium nanking</name>
    <dbReference type="NCBI Taxonomy" id="29729"/>
    <lineage>
        <taxon>Eukaryota</taxon>
        <taxon>Viridiplantae</taxon>
        <taxon>Streptophyta</taxon>
        <taxon>Embryophyta</taxon>
        <taxon>Tracheophyta</taxon>
        <taxon>Spermatophyta</taxon>
        <taxon>Magnoliopsida</taxon>
        <taxon>eudicotyledons</taxon>
        <taxon>Gunneridae</taxon>
        <taxon>Pentapetalae</taxon>
        <taxon>rosids</taxon>
        <taxon>malvids</taxon>
        <taxon>Malvales</taxon>
        <taxon>Malvaceae</taxon>
        <taxon>Malvoideae</taxon>
        <taxon>Gossypium</taxon>
    </lineage>
</organism>
<protein>
    <recommendedName>
        <fullName evidence="2">CCHC-type domain-containing protein</fullName>
    </recommendedName>
</protein>
<keyword evidence="1" id="KW-0863">Zinc-finger</keyword>
<dbReference type="PROSITE" id="PS50158">
    <property type="entry name" value="ZF_CCHC"/>
    <property type="match status" value="1"/>
</dbReference>
<comment type="caution">
    <text evidence="3">The sequence shown here is derived from an EMBL/GenBank/DDBJ whole genome shotgun (WGS) entry which is preliminary data.</text>
</comment>
<dbReference type="InterPro" id="IPR040256">
    <property type="entry name" value="At4g02000-like"/>
</dbReference>
<keyword evidence="1" id="KW-0862">Zinc</keyword>
<evidence type="ECO:0000313" key="3">
    <source>
        <dbReference type="EMBL" id="KAK5772185.1"/>
    </source>
</evidence>
<sequence length="202" mass="22472">MTIMRGCLPRVHGLSLANISRFNRGLQSLILSKHFLAAPWFGSDYRGLLGFLYKRQILEEIGGLIGTVTKLDFQTDKGSRGNFARMVVCIDLIKPLVSQILVNRAVQKVEFEALLFVCFSCGRFGHSNATCVEMGYSQNAGDGMNTAMESLLEVVKAVEPLEPFGPWMIVERKSRHNSSARINTETKIAMNNALNLFGIWKG</sequence>
<feature type="domain" description="CCHC-type" evidence="2">
    <location>
        <begin position="118"/>
        <end position="131"/>
    </location>
</feature>
<evidence type="ECO:0000313" key="4">
    <source>
        <dbReference type="Proteomes" id="UP001358586"/>
    </source>
</evidence>
<accession>A0ABR0MGI1</accession>
<keyword evidence="4" id="KW-1185">Reference proteome</keyword>
<dbReference type="PANTHER" id="PTHR31286">
    <property type="entry name" value="GLYCINE-RICH CELL WALL STRUCTURAL PROTEIN 1.8-LIKE"/>
    <property type="match status" value="1"/>
</dbReference>
<gene>
    <name evidence="3" type="ORF">PVK06_048461</name>
</gene>
<keyword evidence="1" id="KW-0479">Metal-binding</keyword>
<proteinExistence type="predicted"/>
<evidence type="ECO:0000259" key="2">
    <source>
        <dbReference type="PROSITE" id="PS50158"/>
    </source>
</evidence>
<dbReference type="Proteomes" id="UP001358586">
    <property type="component" value="Chromosome 13"/>
</dbReference>
<evidence type="ECO:0000256" key="1">
    <source>
        <dbReference type="PROSITE-ProRule" id="PRU00047"/>
    </source>
</evidence>
<dbReference type="PANTHER" id="PTHR31286:SF173">
    <property type="entry name" value="DUF4283 DOMAIN-CONTAINING PROTEIN"/>
    <property type="match status" value="1"/>
</dbReference>
<reference evidence="3 4" key="1">
    <citation type="submission" date="2023-03" db="EMBL/GenBank/DDBJ databases">
        <title>WGS of Gossypium arboreum.</title>
        <authorList>
            <person name="Yu D."/>
        </authorList>
    </citation>
    <scope>NUCLEOTIDE SEQUENCE [LARGE SCALE GENOMIC DNA]</scope>
    <source>
        <tissue evidence="3">Leaf</tissue>
    </source>
</reference>
<name>A0ABR0MGI1_GOSAR</name>
<dbReference type="EMBL" id="JARKNE010000013">
    <property type="protein sequence ID" value="KAK5772185.1"/>
    <property type="molecule type" value="Genomic_DNA"/>
</dbReference>